<evidence type="ECO:0000313" key="2">
    <source>
        <dbReference type="Proteomes" id="UP000011761"/>
    </source>
</evidence>
<sequence length="125" mass="14137">MVFLRVASRFREATSLQHQPTQPRTWTVSVEDRGSFCLCHPSLRYLAGHVVHVAYLHAFQTHTVTLRASPALRHDSTLASRSLRRRVQGGWSALDHRVCVRWVANCSIHSSHHCDLEQLGLSAVC</sequence>
<dbReference type="Proteomes" id="UP000011761">
    <property type="component" value="Unassembled WGS sequence"/>
</dbReference>
<dbReference type="RefSeq" id="XP_007678421.1">
    <property type="nucleotide sequence ID" value="XM_007680231.1"/>
</dbReference>
<proteinExistence type="predicted"/>
<dbReference type="AlphaFoldDB" id="M2MT05"/>
<organism evidence="1 2">
    <name type="scientific">Baudoinia panamericana (strain UAMH 10762)</name>
    <name type="common">Angels' share fungus</name>
    <name type="synonym">Baudoinia compniacensis (strain UAMH 10762)</name>
    <dbReference type="NCBI Taxonomy" id="717646"/>
    <lineage>
        <taxon>Eukaryota</taxon>
        <taxon>Fungi</taxon>
        <taxon>Dikarya</taxon>
        <taxon>Ascomycota</taxon>
        <taxon>Pezizomycotina</taxon>
        <taxon>Dothideomycetes</taxon>
        <taxon>Dothideomycetidae</taxon>
        <taxon>Mycosphaerellales</taxon>
        <taxon>Teratosphaeriaceae</taxon>
        <taxon>Baudoinia</taxon>
    </lineage>
</organism>
<dbReference type="HOGENOM" id="CLU_1992198_0_0_1"/>
<dbReference type="KEGG" id="bcom:BAUCODRAFT_554972"/>
<dbReference type="GeneID" id="19115453"/>
<dbReference type="EMBL" id="KB445558">
    <property type="protein sequence ID" value="EMC94653.1"/>
    <property type="molecule type" value="Genomic_DNA"/>
</dbReference>
<name>M2MT05_BAUPA</name>
<gene>
    <name evidence="1" type="ORF">BAUCODRAFT_554972</name>
</gene>
<protein>
    <submittedName>
        <fullName evidence="1">Uncharacterized protein</fullName>
    </submittedName>
</protein>
<accession>M2MT05</accession>
<evidence type="ECO:0000313" key="1">
    <source>
        <dbReference type="EMBL" id="EMC94653.1"/>
    </source>
</evidence>
<keyword evidence="2" id="KW-1185">Reference proteome</keyword>
<reference evidence="1 2" key="1">
    <citation type="journal article" date="2012" name="PLoS Pathog.">
        <title>Diverse lifestyles and strategies of plant pathogenesis encoded in the genomes of eighteen Dothideomycetes fungi.</title>
        <authorList>
            <person name="Ohm R.A."/>
            <person name="Feau N."/>
            <person name="Henrissat B."/>
            <person name="Schoch C.L."/>
            <person name="Horwitz B.A."/>
            <person name="Barry K.W."/>
            <person name="Condon B.J."/>
            <person name="Copeland A.C."/>
            <person name="Dhillon B."/>
            <person name="Glaser F."/>
            <person name="Hesse C.N."/>
            <person name="Kosti I."/>
            <person name="LaButti K."/>
            <person name="Lindquist E.A."/>
            <person name="Lucas S."/>
            <person name="Salamov A.A."/>
            <person name="Bradshaw R.E."/>
            <person name="Ciuffetti L."/>
            <person name="Hamelin R.C."/>
            <person name="Kema G.H.J."/>
            <person name="Lawrence C."/>
            <person name="Scott J.A."/>
            <person name="Spatafora J.W."/>
            <person name="Turgeon B.G."/>
            <person name="de Wit P.J.G.M."/>
            <person name="Zhong S."/>
            <person name="Goodwin S.B."/>
            <person name="Grigoriev I.V."/>
        </authorList>
    </citation>
    <scope>NUCLEOTIDE SEQUENCE [LARGE SCALE GENOMIC DNA]</scope>
    <source>
        <strain evidence="1 2">UAMH 10762</strain>
    </source>
</reference>